<dbReference type="Proteomes" id="UP000029558">
    <property type="component" value="Chromosome"/>
</dbReference>
<dbReference type="EMBL" id="CP012508">
    <property type="protein sequence ID" value="ALB22294.1"/>
    <property type="molecule type" value="Genomic_DNA"/>
</dbReference>
<dbReference type="RefSeq" id="WP_027242895.1">
    <property type="nucleotide sequence ID" value="NZ_CP012508.1"/>
</dbReference>
<evidence type="ECO:0000313" key="1">
    <source>
        <dbReference type="EMBL" id="ALB22294.1"/>
    </source>
</evidence>
<name>A0A1L6TAV4_PISSA</name>
<proteinExistence type="predicted"/>
<dbReference type="AlphaFoldDB" id="A0A1L6TAV4"/>
<protein>
    <submittedName>
        <fullName evidence="1">Uncharacterized protein</fullName>
    </submittedName>
</protein>
<evidence type="ECO:0000313" key="2">
    <source>
        <dbReference type="Proteomes" id="UP000029558"/>
    </source>
</evidence>
<dbReference type="OrthoDB" id="9954713at2"/>
<gene>
    <name evidence="1" type="ORF">KU39_1111</name>
</gene>
<organism evidence="1 2">
    <name type="scientific">Piscirickettsia salmonis</name>
    <dbReference type="NCBI Taxonomy" id="1238"/>
    <lineage>
        <taxon>Bacteria</taxon>
        <taxon>Pseudomonadati</taxon>
        <taxon>Pseudomonadota</taxon>
        <taxon>Gammaproteobacteria</taxon>
        <taxon>Thiotrichales</taxon>
        <taxon>Piscirickettsiaceae</taxon>
        <taxon>Piscirickettsia</taxon>
    </lineage>
</organism>
<accession>A0A1L6TAV4</accession>
<reference evidence="1 2" key="1">
    <citation type="journal article" date="2014" name="Genome Announc.">
        <title>Comparative Genome Analysis of Two Isolates of the Fish Pathogen Piscirickettsia salmonis from Different Hosts Reveals Major Differences in Virulence-Associated Secretion Systems.</title>
        <authorList>
            <person name="Bohle H."/>
            <person name="Henriquez P."/>
            <person name="Grothusen H."/>
            <person name="Navas E."/>
            <person name="Sandoval A."/>
            <person name="Bustamante F."/>
            <person name="Bustos P."/>
            <person name="Mancilla M."/>
        </authorList>
    </citation>
    <scope>NUCLEOTIDE SEQUENCE [LARGE SCALE GENOMIC DNA]</scope>
    <source>
        <strain evidence="2">B1-32597</strain>
    </source>
</reference>
<sequence>MEEDIKKPPRSKVNSKLGYYQLESLAGYLNNELPHLRFHVRMMGRRLIQSVRSTQALSEVGADQIEKYWKSYCRKYNMWFNPLLFPPKSKLSLSILEDSSEGEYENSGDSDSFDYDLHQKKPINKFKQYNNFNQQYQLNEPGQYSNVNNYPHQNQVSEPGQYSNFNHVDNRQHHNQINKPRQRRTSSLNYPIEGEKITDEGVKVTIEYGQREGEHINHIPFNNGKFRENIDYMPMPSHNENFNSQKSRLRSSKNNYMSLGTPFHNAHHIKEDVKDTDCCCIVL</sequence>